<evidence type="ECO:0000313" key="2">
    <source>
        <dbReference type="Proteomes" id="UP001219630"/>
    </source>
</evidence>
<dbReference type="InterPro" id="IPR010775">
    <property type="entry name" value="DUF1365"/>
</dbReference>
<dbReference type="PANTHER" id="PTHR33973:SF4">
    <property type="entry name" value="OS07G0153300 PROTEIN"/>
    <property type="match status" value="1"/>
</dbReference>
<dbReference type="Proteomes" id="UP001219630">
    <property type="component" value="Chromosome"/>
</dbReference>
<dbReference type="RefSeq" id="WP_125259486.1">
    <property type="nucleotide sequence ID" value="NZ_CP114280.1"/>
</dbReference>
<gene>
    <name evidence="1" type="ORF">O1Q98_01585</name>
</gene>
<protein>
    <submittedName>
        <fullName evidence="1">DUF1365 domain-containing protein</fullName>
    </submittedName>
</protein>
<dbReference type="Pfam" id="PF07103">
    <property type="entry name" value="DUF1365"/>
    <property type="match status" value="1"/>
</dbReference>
<accession>A0ABY8G7Y5</accession>
<organism evidence="1 2">
    <name type="scientific">Dickeya lacustris</name>
    <dbReference type="NCBI Taxonomy" id="2259638"/>
    <lineage>
        <taxon>Bacteria</taxon>
        <taxon>Pseudomonadati</taxon>
        <taxon>Pseudomonadota</taxon>
        <taxon>Gammaproteobacteria</taxon>
        <taxon>Enterobacterales</taxon>
        <taxon>Pectobacteriaceae</taxon>
        <taxon>Dickeya</taxon>
    </lineage>
</organism>
<keyword evidence="2" id="KW-1185">Reference proteome</keyword>
<dbReference type="PANTHER" id="PTHR33973">
    <property type="entry name" value="OS07G0153300 PROTEIN"/>
    <property type="match status" value="1"/>
</dbReference>
<dbReference type="EMBL" id="CP114280">
    <property type="protein sequence ID" value="WFN56047.1"/>
    <property type="molecule type" value="Genomic_DNA"/>
</dbReference>
<evidence type="ECO:0000313" key="1">
    <source>
        <dbReference type="EMBL" id="WFN56047.1"/>
    </source>
</evidence>
<proteinExistence type="predicted"/>
<sequence>MNSALYSGWLRHRRFSPKAHDFTYPIFMLLLDLDELALLKTVGIGSRRIALASFQPQDYLTGGDLKHAVRERLTALTGETLNGKVYLLCQLRYCGFHFNPVNFYYCHDESGQLRWLLAEVRNTPWNERHVYAIPADNPTPQAKRFHVSPFNPLEMDYHWRFTAPGASLSVHIENHDRPEPGSDTTLNATKVLDATLQLRRVALTRRSLHQHIRRLPMMTLKTAVAIYWQALRLWLKNVPVYAHPSCGRKHHE</sequence>
<reference evidence="1 2" key="1">
    <citation type="submission" date="2022-12" db="EMBL/GenBank/DDBJ databases">
        <title>Complete genome sequencing of Dickeya lacustris type strain LMG30899.</title>
        <authorList>
            <person name="Dobhal S."/>
            <person name="Arizala D."/>
            <person name="Arif M."/>
        </authorList>
    </citation>
    <scope>NUCLEOTIDE SEQUENCE [LARGE SCALE GENOMIC DNA]</scope>
    <source>
        <strain evidence="1 2">LMG30899</strain>
    </source>
</reference>
<name>A0ABY8G7Y5_9GAMM</name>